<comment type="caution">
    <text evidence="1">The sequence shown here is derived from an EMBL/GenBank/DDBJ whole genome shotgun (WGS) entry which is preliminary data.</text>
</comment>
<name>X1KDF7_9ZZZZ</name>
<proteinExistence type="predicted"/>
<accession>X1KDF7</accession>
<feature type="non-terminal residue" evidence="1">
    <location>
        <position position="59"/>
    </location>
</feature>
<reference evidence="1" key="1">
    <citation type="journal article" date="2014" name="Front. Microbiol.">
        <title>High frequency of phylogenetically diverse reductive dehalogenase-homologous genes in deep subseafloor sedimentary metagenomes.</title>
        <authorList>
            <person name="Kawai M."/>
            <person name="Futagami T."/>
            <person name="Toyoda A."/>
            <person name="Takaki Y."/>
            <person name="Nishi S."/>
            <person name="Hori S."/>
            <person name="Arai W."/>
            <person name="Tsubouchi T."/>
            <person name="Morono Y."/>
            <person name="Uchiyama I."/>
            <person name="Ito T."/>
            <person name="Fujiyama A."/>
            <person name="Inagaki F."/>
            <person name="Takami H."/>
        </authorList>
    </citation>
    <scope>NUCLEOTIDE SEQUENCE</scope>
    <source>
        <strain evidence="1">Expedition CK06-06</strain>
    </source>
</reference>
<organism evidence="1">
    <name type="scientific">marine sediment metagenome</name>
    <dbReference type="NCBI Taxonomy" id="412755"/>
    <lineage>
        <taxon>unclassified sequences</taxon>
        <taxon>metagenomes</taxon>
        <taxon>ecological metagenomes</taxon>
    </lineage>
</organism>
<dbReference type="EMBL" id="BARU01044670">
    <property type="protein sequence ID" value="GAH80088.1"/>
    <property type="molecule type" value="Genomic_DNA"/>
</dbReference>
<protein>
    <submittedName>
        <fullName evidence="1">Uncharacterized protein</fullName>
    </submittedName>
</protein>
<sequence length="59" mass="7134">MTIHKGAIESENNVEQNLEQLFIKHPFDFLLVKFDRLDWDRFRTFSSIAKKFGWKKGEF</sequence>
<gene>
    <name evidence="1" type="ORF">S03H2_68048</name>
</gene>
<dbReference type="AlphaFoldDB" id="X1KDF7"/>
<evidence type="ECO:0000313" key="1">
    <source>
        <dbReference type="EMBL" id="GAH80088.1"/>
    </source>
</evidence>